<evidence type="ECO:0000313" key="2">
    <source>
        <dbReference type="Proteomes" id="UP001500893"/>
    </source>
</evidence>
<organism evidence="1 2">
    <name type="scientific">Streptomyces rameus</name>
    <dbReference type="NCBI Taxonomy" id="68261"/>
    <lineage>
        <taxon>Bacteria</taxon>
        <taxon>Bacillati</taxon>
        <taxon>Actinomycetota</taxon>
        <taxon>Actinomycetes</taxon>
        <taxon>Kitasatosporales</taxon>
        <taxon>Streptomycetaceae</taxon>
        <taxon>Streptomyces</taxon>
    </lineage>
</organism>
<comment type="caution">
    <text evidence="1">The sequence shown here is derived from an EMBL/GenBank/DDBJ whole genome shotgun (WGS) entry which is preliminary data.</text>
</comment>
<sequence length="68" mass="7344">MAVPSASRTCWQPCGSTLGGPLGFRPIQPCALDDLAKVQRLLSHSVAKEWWDMEEGCLTAQWRAASAG</sequence>
<gene>
    <name evidence="1" type="ORF">GCM10010521_30410</name>
</gene>
<proteinExistence type="predicted"/>
<evidence type="ECO:0008006" key="3">
    <source>
        <dbReference type="Google" id="ProtNLM"/>
    </source>
</evidence>
<dbReference type="EMBL" id="BAAAVM010000036">
    <property type="protein sequence ID" value="GAA3141712.1"/>
    <property type="molecule type" value="Genomic_DNA"/>
</dbReference>
<dbReference type="Proteomes" id="UP001500893">
    <property type="component" value="Unassembled WGS sequence"/>
</dbReference>
<reference evidence="2" key="1">
    <citation type="journal article" date="2019" name="Int. J. Syst. Evol. Microbiol.">
        <title>The Global Catalogue of Microorganisms (GCM) 10K type strain sequencing project: providing services to taxonomists for standard genome sequencing and annotation.</title>
        <authorList>
            <consortium name="The Broad Institute Genomics Platform"/>
            <consortium name="The Broad Institute Genome Sequencing Center for Infectious Disease"/>
            <person name="Wu L."/>
            <person name="Ma J."/>
        </authorList>
    </citation>
    <scope>NUCLEOTIDE SEQUENCE [LARGE SCALE GENOMIC DNA]</scope>
    <source>
        <strain evidence="2">JCM 11574</strain>
    </source>
</reference>
<accession>A0ABP6NC91</accession>
<evidence type="ECO:0000313" key="1">
    <source>
        <dbReference type="EMBL" id="GAA3141712.1"/>
    </source>
</evidence>
<name>A0ABP6NC91_9ACTN</name>
<keyword evidence="2" id="KW-1185">Reference proteome</keyword>
<protein>
    <recommendedName>
        <fullName evidence="3">Acetyltransferase</fullName>
    </recommendedName>
</protein>